<organism evidence="1 2">
    <name type="scientific">Geobacillus stearothermophilus</name>
    <name type="common">Bacillus stearothermophilus</name>
    <dbReference type="NCBI Taxonomy" id="1422"/>
    <lineage>
        <taxon>Bacteria</taxon>
        <taxon>Bacillati</taxon>
        <taxon>Bacillota</taxon>
        <taxon>Bacilli</taxon>
        <taxon>Bacillales</taxon>
        <taxon>Anoxybacillaceae</taxon>
        <taxon>Geobacillus</taxon>
    </lineage>
</organism>
<reference evidence="1 2" key="1">
    <citation type="submission" date="2018-10" db="EMBL/GenBank/DDBJ databases">
        <title>Geobacillus stearothermophilus in processing lines of powdered infant formula.</title>
        <authorList>
            <person name="Rhee M.S."/>
            <person name="Choi I.-G."/>
            <person name="Cho T.J."/>
            <person name="Park B."/>
        </authorList>
    </citation>
    <scope>NUCLEOTIDE SEQUENCE [LARGE SCALE GENOMIC DNA]</scope>
    <source>
        <strain evidence="1 2">FHS-PPGT130</strain>
    </source>
</reference>
<dbReference type="Proteomes" id="UP000266922">
    <property type="component" value="Unassembled WGS sequence"/>
</dbReference>
<gene>
    <name evidence="1" type="ORF">D9548_16295</name>
</gene>
<comment type="caution">
    <text evidence="1">The sequence shown here is derived from an EMBL/GenBank/DDBJ whole genome shotgun (WGS) entry which is preliminary data.</text>
</comment>
<evidence type="ECO:0000313" key="1">
    <source>
        <dbReference type="EMBL" id="RLQ12682.1"/>
    </source>
</evidence>
<dbReference type="EMBL" id="RCTJ01000235">
    <property type="protein sequence ID" value="RLQ12682.1"/>
    <property type="molecule type" value="Genomic_DNA"/>
</dbReference>
<feature type="non-terminal residue" evidence="1">
    <location>
        <position position="1"/>
    </location>
</feature>
<dbReference type="RefSeq" id="WP_183085845.1">
    <property type="nucleotide sequence ID" value="NZ_RCTJ01000235.1"/>
</dbReference>
<protein>
    <submittedName>
        <fullName evidence="1">IS481 family transposase</fullName>
    </submittedName>
</protein>
<proteinExistence type="predicted"/>
<dbReference type="AlphaFoldDB" id="A0A3L7D924"/>
<evidence type="ECO:0000313" key="2">
    <source>
        <dbReference type="Proteomes" id="UP000266922"/>
    </source>
</evidence>
<accession>A0A3L7D924</accession>
<name>A0A3L7D924_GEOSE</name>
<sequence length="92" mass="10631">DGDWLDAICLKREHRKGKADGKITLNKQLYEVTPRFIGKSIELRYDERGVYVYEEGKRVAEAIRVRLEDNAYVKRHRSTFAAIPAKEGEHGV</sequence>